<evidence type="ECO:0000313" key="2">
    <source>
        <dbReference type="EMBL" id="ARD66452.1"/>
    </source>
</evidence>
<feature type="transmembrane region" description="Helical" evidence="1">
    <location>
        <begin position="277"/>
        <end position="296"/>
    </location>
</feature>
<organism evidence="2 4">
    <name type="scientific">Eubacterium limosum</name>
    <dbReference type="NCBI Taxonomy" id="1736"/>
    <lineage>
        <taxon>Bacteria</taxon>
        <taxon>Bacillati</taxon>
        <taxon>Bacillota</taxon>
        <taxon>Clostridia</taxon>
        <taxon>Eubacteriales</taxon>
        <taxon>Eubacteriaceae</taxon>
        <taxon>Eubacterium</taxon>
    </lineage>
</organism>
<feature type="transmembrane region" description="Helical" evidence="1">
    <location>
        <begin position="332"/>
        <end position="355"/>
    </location>
</feature>
<dbReference type="EMBL" id="JAQSVD010000009">
    <property type="protein sequence ID" value="MDE1471709.1"/>
    <property type="molecule type" value="Genomic_DNA"/>
</dbReference>
<keyword evidence="1" id="KW-1133">Transmembrane helix</keyword>
<evidence type="ECO:0000313" key="4">
    <source>
        <dbReference type="Proteomes" id="UP000192391"/>
    </source>
</evidence>
<keyword evidence="1" id="KW-0812">Transmembrane</keyword>
<feature type="transmembrane region" description="Helical" evidence="1">
    <location>
        <begin position="45"/>
        <end position="67"/>
    </location>
</feature>
<proteinExistence type="predicted"/>
<dbReference type="Proteomes" id="UP001215087">
    <property type="component" value="Unassembled WGS sequence"/>
</dbReference>
<dbReference type="GO" id="GO:0005886">
    <property type="term" value="C:plasma membrane"/>
    <property type="evidence" value="ECO:0007669"/>
    <property type="project" value="TreeGrafter"/>
</dbReference>
<feature type="transmembrane region" description="Helical" evidence="1">
    <location>
        <begin position="166"/>
        <end position="188"/>
    </location>
</feature>
<feature type="transmembrane region" description="Helical" evidence="1">
    <location>
        <begin position="200"/>
        <end position="227"/>
    </location>
</feature>
<dbReference type="Proteomes" id="UP000192391">
    <property type="component" value="Chromosome"/>
</dbReference>
<feature type="transmembrane region" description="Helical" evidence="1">
    <location>
        <begin position="305"/>
        <end position="326"/>
    </location>
</feature>
<dbReference type="PANTHER" id="PTHR40089:SF1">
    <property type="entry name" value="ETHANOLAMINE PERMEASE EUTH-RELATED"/>
    <property type="match status" value="1"/>
</dbReference>
<dbReference type="AlphaFoldDB" id="A0AAC9QVE5"/>
<gene>
    <name evidence="2" type="ORF">B2M23_13305</name>
    <name evidence="3" type="ORF">PTZ04_15740</name>
</gene>
<dbReference type="Pfam" id="PF04346">
    <property type="entry name" value="EutH"/>
    <property type="match status" value="1"/>
</dbReference>
<protein>
    <submittedName>
        <fullName evidence="2">Ethanolamine utilization protein EutH</fullName>
    </submittedName>
</protein>
<keyword evidence="5" id="KW-1185">Reference proteome</keyword>
<feature type="transmembrane region" description="Helical" evidence="1">
    <location>
        <begin position="79"/>
        <end position="98"/>
    </location>
</feature>
<reference evidence="2" key="3">
    <citation type="submission" date="2017-02" db="EMBL/GenBank/DDBJ databases">
        <title>Integrative analysis reveals regulation of autotrophic growth of syngas fermenting bacteria at the translational level.</title>
        <authorList>
            <person name="Song Y."/>
            <person name="Shin J."/>
            <person name="Jeong Y."/>
            <person name="Jin S."/>
            <person name="Kim D.R."/>
            <person name="Kim S.C."/>
            <person name="Cho S."/>
            <person name="Cho B.-K."/>
        </authorList>
    </citation>
    <scope>NUCLEOTIDE SEQUENCE</scope>
    <source>
        <strain evidence="2">ATCC 8486</strain>
    </source>
</reference>
<sequence>MSVSTIIIYIMVAFMFWGAIDKVFLNNRFGYGAQFEEGINTMGPLAMSMVGIMCLAPVIGNILTPIVAPAFNLIGADPAMFSGSLLAIDMGGFPLAQAMTSNQDIVVLSGILLASMLGCTIVFSIPVSLSIVEEKDKTFLAKGMMIGIISIPFGTFIGAMIAGIPVLLTLINIVPAALLSILLAIGLWKIPNGLLKGFSIFSKIITIIIVMSFACAIVEGLTGIVIIPGMDPIGPQLEIIGTIAITLAGAYPLVHFITTTMSKLLSKFGKIMGVNDIAVAGMIAALANSIPTFGMVKDMDNRGKVIAIAFAVPAVAALGDHLGYVSANASEYLLPLVIGKVAAGIIAVLVALLFLKNDKNEAIKVEGE</sequence>
<dbReference type="InterPro" id="IPR007441">
    <property type="entry name" value="EutH"/>
</dbReference>
<name>A0AAC9QVE5_EUBLI</name>
<dbReference type="PANTHER" id="PTHR40089">
    <property type="entry name" value="ETHANOLAMINE UTILIZATION PROTEIN EUTH"/>
    <property type="match status" value="1"/>
</dbReference>
<dbReference type="KEGG" id="elim:B2M23_13305"/>
<feature type="transmembrane region" description="Helical" evidence="1">
    <location>
        <begin position="6"/>
        <end position="25"/>
    </location>
</feature>
<accession>A0AAC9QVE5</accession>
<reference evidence="4" key="2">
    <citation type="journal article" date="2017" name="Sci. Rep.">
        <title>Determination of the Genome and Primary Transcriptome of Syngas Fermenting Eubacterium limosum ATCC 8486.</title>
        <authorList>
            <person name="Song Y."/>
            <person name="Shin J."/>
            <person name="Jeong Y."/>
            <person name="Jin S."/>
            <person name="Lee J.K."/>
            <person name="Kim D.R."/>
            <person name="Kim S.C."/>
            <person name="Cho S."/>
            <person name="Cho B.K."/>
        </authorList>
    </citation>
    <scope>NUCLEOTIDE SEQUENCE [LARGE SCALE GENOMIC DNA]</scope>
    <source>
        <strain evidence="4">ATCC 8486</strain>
    </source>
</reference>
<evidence type="ECO:0000313" key="3">
    <source>
        <dbReference type="EMBL" id="MDE1471709.1"/>
    </source>
</evidence>
<keyword evidence="1" id="KW-0472">Membrane</keyword>
<reference evidence="2" key="1">
    <citation type="journal article" date="2015" name="Genome Announc.">
        <title>Draft Genome Sequence of Chemolithoautotrophic Acetogenic Butanol-Producing Eubacterium limosum ATCC 8486.</title>
        <authorList>
            <person name="Song Y."/>
            <person name="Cho B.K."/>
        </authorList>
    </citation>
    <scope>NUCLEOTIDE SEQUENCE</scope>
    <source>
        <strain evidence="2">ATCC 8486</strain>
    </source>
</reference>
<dbReference type="RefSeq" id="WP_038350762.1">
    <property type="nucleotide sequence ID" value="NZ_CP019962.1"/>
</dbReference>
<reference evidence="3 5" key="4">
    <citation type="submission" date="2023-02" db="EMBL/GenBank/DDBJ databases">
        <title>Comparative genome analysis of Eubacterium limosum species.</title>
        <authorList>
            <person name="Bak J.E."/>
        </authorList>
    </citation>
    <scope>NUCLEOTIDE SEQUENCE [LARGE SCALE GENOMIC DNA]</scope>
    <source>
        <strain evidence="3 5">KGMB01548</strain>
    </source>
</reference>
<evidence type="ECO:0000313" key="5">
    <source>
        <dbReference type="Proteomes" id="UP001215087"/>
    </source>
</evidence>
<dbReference type="GO" id="GO:0034228">
    <property type="term" value="F:ethanolamine transmembrane transporter activity"/>
    <property type="evidence" value="ECO:0007669"/>
    <property type="project" value="InterPro"/>
</dbReference>
<feature type="transmembrane region" description="Helical" evidence="1">
    <location>
        <begin position="105"/>
        <end position="127"/>
    </location>
</feature>
<feature type="transmembrane region" description="Helical" evidence="1">
    <location>
        <begin position="239"/>
        <end position="257"/>
    </location>
</feature>
<dbReference type="EMBL" id="CP019962">
    <property type="protein sequence ID" value="ARD66452.1"/>
    <property type="molecule type" value="Genomic_DNA"/>
</dbReference>
<feature type="transmembrane region" description="Helical" evidence="1">
    <location>
        <begin position="139"/>
        <end position="159"/>
    </location>
</feature>
<evidence type="ECO:0000256" key="1">
    <source>
        <dbReference type="SAM" id="Phobius"/>
    </source>
</evidence>
<dbReference type="PIRSF" id="PIRSF019466">
    <property type="entry name" value="EutH"/>
    <property type="match status" value="1"/>
</dbReference>